<evidence type="ECO:0000313" key="4">
    <source>
        <dbReference type="WBParaSite" id="TCNE_0001399601-mRNA-1"/>
    </source>
</evidence>
<organism evidence="3 4">
    <name type="scientific">Toxocara canis</name>
    <name type="common">Canine roundworm</name>
    <dbReference type="NCBI Taxonomy" id="6265"/>
    <lineage>
        <taxon>Eukaryota</taxon>
        <taxon>Metazoa</taxon>
        <taxon>Ecdysozoa</taxon>
        <taxon>Nematoda</taxon>
        <taxon>Chromadorea</taxon>
        <taxon>Rhabditida</taxon>
        <taxon>Spirurina</taxon>
        <taxon>Ascaridomorpha</taxon>
        <taxon>Ascaridoidea</taxon>
        <taxon>Toxocaridae</taxon>
        <taxon>Toxocara</taxon>
    </lineage>
</organism>
<dbReference type="WBParaSite" id="TCNE_0001399601-mRNA-1">
    <property type="protein sequence ID" value="TCNE_0001399601-mRNA-1"/>
    <property type="gene ID" value="TCNE_0001399601"/>
</dbReference>
<gene>
    <name evidence="2" type="ORF">TCNE_LOCUS13996</name>
</gene>
<keyword evidence="3" id="KW-1185">Reference proteome</keyword>
<dbReference type="EMBL" id="UYWY01022006">
    <property type="protein sequence ID" value="VDM45317.1"/>
    <property type="molecule type" value="Genomic_DNA"/>
</dbReference>
<feature type="compositionally biased region" description="Basic and acidic residues" evidence="1">
    <location>
        <begin position="51"/>
        <end position="61"/>
    </location>
</feature>
<reference evidence="4" key="1">
    <citation type="submission" date="2016-06" db="UniProtKB">
        <authorList>
            <consortium name="WormBaseParasite"/>
        </authorList>
    </citation>
    <scope>IDENTIFICATION</scope>
</reference>
<accession>A0A183UZS6</accession>
<proteinExistence type="predicted"/>
<feature type="region of interest" description="Disordered" evidence="1">
    <location>
        <begin position="349"/>
        <end position="417"/>
    </location>
</feature>
<feature type="region of interest" description="Disordered" evidence="1">
    <location>
        <begin position="51"/>
        <end position="72"/>
    </location>
</feature>
<protein>
    <submittedName>
        <fullName evidence="4">Protein kinase domain-containing protein</fullName>
    </submittedName>
</protein>
<feature type="compositionally biased region" description="Low complexity" evidence="1">
    <location>
        <begin position="491"/>
        <end position="502"/>
    </location>
</feature>
<feature type="region of interest" description="Disordered" evidence="1">
    <location>
        <begin position="491"/>
        <end position="523"/>
    </location>
</feature>
<evidence type="ECO:0000313" key="2">
    <source>
        <dbReference type="EMBL" id="VDM45317.1"/>
    </source>
</evidence>
<evidence type="ECO:0000256" key="1">
    <source>
        <dbReference type="SAM" id="MobiDB-lite"/>
    </source>
</evidence>
<evidence type="ECO:0000313" key="3">
    <source>
        <dbReference type="Proteomes" id="UP000050794"/>
    </source>
</evidence>
<reference evidence="2 3" key="2">
    <citation type="submission" date="2018-11" db="EMBL/GenBank/DDBJ databases">
        <authorList>
            <consortium name="Pathogen Informatics"/>
        </authorList>
    </citation>
    <scope>NUCLEOTIDE SEQUENCE [LARGE SCALE GENOMIC DNA]</scope>
</reference>
<dbReference type="AlphaFoldDB" id="A0A183UZS6"/>
<feature type="compositionally biased region" description="Polar residues" evidence="1">
    <location>
        <begin position="503"/>
        <end position="523"/>
    </location>
</feature>
<feature type="compositionally biased region" description="Polar residues" evidence="1">
    <location>
        <begin position="467"/>
        <end position="480"/>
    </location>
</feature>
<dbReference type="Proteomes" id="UP000050794">
    <property type="component" value="Unassembled WGS sequence"/>
</dbReference>
<feature type="compositionally biased region" description="Basic and acidic residues" evidence="1">
    <location>
        <begin position="353"/>
        <end position="390"/>
    </location>
</feature>
<sequence length="573" mass="64633">MSCKGTEVQFDLFNTLIDDTLNRSEAMLMQLKPGINHLSMNATNVTLKKNDRNTDETKTARECGSTQGSSLNRLNVDGIQRSTKQQAGTEGNVGELFRFGTDSNDALKPTDTVYESHDGKKILIVREYDKTNGIQRGEPQPITPRRVRAVPEACAVESTEKFHSTATRQHSVGQHLNAECTNVDEGATLYKKRSNHPSSSTLLSPTPSDDFWLEYVCCCGTTSNLRGLLRQRCSATYHVRIALIGLKELNPAKDSILRAIEKKDLALTALIDLEGSSRAKRSIPFLERKRRRDLIVLIDLEGPKQLKLSIPFRREKTEKRSVKGVTTNGDSEPCCYTVLRCPHYALRSGQSESKQHDGVEADETFHSVSKREEKPRSHRADRFGRIESGETFHSVSRKERKPRSHRADRFGRTESEERFHAVSRREHLFVSFRILFIWDERQHLQGFCRLKQCRARSLRSERFGRDSSGNPDQSLSSTKTSEIGVHMCSSVVSPTSSASTRSQGGFTKSNNHRMASESGSSRSDGYRVDLMIVATSKKCGRNRVHLEAECPNFEPHNIRINEKTVYQAGENDR</sequence>
<name>A0A183UZS6_TOXCA</name>
<feature type="compositionally biased region" description="Basic and acidic residues" evidence="1">
    <location>
        <begin position="405"/>
        <end position="417"/>
    </location>
</feature>
<feature type="region of interest" description="Disordered" evidence="1">
    <location>
        <begin position="461"/>
        <end position="480"/>
    </location>
</feature>